<name>A0A1T4K580_9ACTN</name>
<dbReference type="GO" id="GO:0005737">
    <property type="term" value="C:cytoplasm"/>
    <property type="evidence" value="ECO:0007669"/>
    <property type="project" value="UniProtKB-SubCell"/>
</dbReference>
<dbReference type="InterPro" id="IPR006549">
    <property type="entry name" value="HAD-SF_hydro_IIIA"/>
</dbReference>
<dbReference type="Gene3D" id="3.40.50.1000">
    <property type="entry name" value="HAD superfamily/HAD-like"/>
    <property type="match status" value="1"/>
</dbReference>
<dbReference type="GO" id="GO:0016791">
    <property type="term" value="F:phosphatase activity"/>
    <property type="evidence" value="ECO:0007669"/>
    <property type="project" value="InterPro"/>
</dbReference>
<keyword evidence="3" id="KW-0963">Cytoplasm</keyword>
<dbReference type="InterPro" id="IPR023214">
    <property type="entry name" value="HAD_sf"/>
</dbReference>
<comment type="subcellular location">
    <subcellularLocation>
        <location evidence="1">Cytoplasm</location>
    </subcellularLocation>
</comment>
<gene>
    <name evidence="9" type="ORF">SAMN02745673_00172</name>
</gene>
<dbReference type="PANTHER" id="PTHR42891">
    <property type="entry name" value="D-GLYCERO-BETA-D-MANNO-HEPTOSE-1,7-BISPHOSPHATE 7-PHOSPHATASE"/>
    <property type="match status" value="1"/>
</dbReference>
<dbReference type="InterPro" id="IPR001173">
    <property type="entry name" value="Glyco_trans_2-like"/>
</dbReference>
<evidence type="ECO:0000256" key="1">
    <source>
        <dbReference type="ARBA" id="ARBA00004496"/>
    </source>
</evidence>
<dbReference type="NCBIfam" id="TIGR01662">
    <property type="entry name" value="HAD-SF-IIIA"/>
    <property type="match status" value="1"/>
</dbReference>
<feature type="domain" description="Glycosyltransferase 2-like" evidence="8">
    <location>
        <begin position="8"/>
        <end position="129"/>
    </location>
</feature>
<dbReference type="AlphaFoldDB" id="A0A1T4K580"/>
<dbReference type="Gene3D" id="3.90.550.10">
    <property type="entry name" value="Spore Coat Polysaccharide Biosynthesis Protein SpsA, Chain A"/>
    <property type="match status" value="1"/>
</dbReference>
<evidence type="ECO:0000313" key="10">
    <source>
        <dbReference type="Proteomes" id="UP000190637"/>
    </source>
</evidence>
<dbReference type="SUPFAM" id="SSF53448">
    <property type="entry name" value="Nucleotide-diphospho-sugar transferases"/>
    <property type="match status" value="1"/>
</dbReference>
<dbReference type="STRING" id="1122192.SAMN02745673_00172"/>
<evidence type="ECO:0000256" key="5">
    <source>
        <dbReference type="ARBA" id="ARBA00022801"/>
    </source>
</evidence>
<keyword evidence="6" id="KW-0119">Carbohydrate metabolism</keyword>
<dbReference type="GO" id="GO:0046872">
    <property type="term" value="F:metal ion binding"/>
    <property type="evidence" value="ECO:0007669"/>
    <property type="project" value="UniProtKB-KW"/>
</dbReference>
<dbReference type="InterPro" id="IPR036412">
    <property type="entry name" value="HAD-like_sf"/>
</dbReference>
<evidence type="ECO:0000259" key="8">
    <source>
        <dbReference type="Pfam" id="PF00535"/>
    </source>
</evidence>
<dbReference type="Pfam" id="PF00535">
    <property type="entry name" value="Glycos_transf_2"/>
    <property type="match status" value="1"/>
</dbReference>
<evidence type="ECO:0000256" key="2">
    <source>
        <dbReference type="ARBA" id="ARBA00005628"/>
    </source>
</evidence>
<evidence type="ECO:0000256" key="6">
    <source>
        <dbReference type="ARBA" id="ARBA00023277"/>
    </source>
</evidence>
<dbReference type="CDD" id="cd00761">
    <property type="entry name" value="Glyco_tranf_GTA_type"/>
    <property type="match status" value="1"/>
</dbReference>
<dbReference type="InterPro" id="IPR006439">
    <property type="entry name" value="HAD-SF_hydro_IA"/>
</dbReference>
<evidence type="ECO:0000256" key="3">
    <source>
        <dbReference type="ARBA" id="ARBA00022490"/>
    </source>
</evidence>
<dbReference type="InterPro" id="IPR006543">
    <property type="entry name" value="Histidinol-phos"/>
</dbReference>
<keyword evidence="5" id="KW-0378">Hydrolase</keyword>
<keyword evidence="4" id="KW-0479">Metal-binding</keyword>
<dbReference type="Pfam" id="PF13242">
    <property type="entry name" value="Hydrolase_like"/>
    <property type="match status" value="1"/>
</dbReference>
<dbReference type="PANTHER" id="PTHR42891:SF1">
    <property type="entry name" value="D-GLYCERO-BETA-D-MANNO-HEPTOSE-1,7-BISPHOSPHATE 7-PHOSPHATASE"/>
    <property type="match status" value="1"/>
</dbReference>
<dbReference type="NCBIfam" id="TIGR01656">
    <property type="entry name" value="Histidinol-ppas"/>
    <property type="match status" value="1"/>
</dbReference>
<dbReference type="EMBL" id="FUWS01000001">
    <property type="protein sequence ID" value="SJZ37579.1"/>
    <property type="molecule type" value="Genomic_DNA"/>
</dbReference>
<dbReference type="NCBIfam" id="TIGR01509">
    <property type="entry name" value="HAD-SF-IA-v3"/>
    <property type="match status" value="1"/>
</dbReference>
<dbReference type="RefSeq" id="WP_078759613.1">
    <property type="nucleotide sequence ID" value="NZ_FUWS01000001.1"/>
</dbReference>
<dbReference type="InterPro" id="IPR029044">
    <property type="entry name" value="Nucleotide-diphossugar_trans"/>
</dbReference>
<reference evidence="9 10" key="1">
    <citation type="submission" date="2017-02" db="EMBL/GenBank/DDBJ databases">
        <authorList>
            <person name="Peterson S.W."/>
        </authorList>
    </citation>
    <scope>NUCLEOTIDE SEQUENCE [LARGE SCALE GENOMIC DNA]</scope>
    <source>
        <strain evidence="9 10">DSM 45154</strain>
    </source>
</reference>
<dbReference type="GO" id="GO:0005975">
    <property type="term" value="P:carbohydrate metabolic process"/>
    <property type="evidence" value="ECO:0007669"/>
    <property type="project" value="InterPro"/>
</dbReference>
<accession>A0A1T4K580</accession>
<proteinExistence type="inferred from homology"/>
<dbReference type="Proteomes" id="UP000190637">
    <property type="component" value="Unassembled WGS sequence"/>
</dbReference>
<evidence type="ECO:0000256" key="7">
    <source>
        <dbReference type="ARBA" id="ARBA00031828"/>
    </source>
</evidence>
<evidence type="ECO:0000256" key="4">
    <source>
        <dbReference type="ARBA" id="ARBA00022723"/>
    </source>
</evidence>
<organism evidence="9 10">
    <name type="scientific">Marinactinospora thermotolerans DSM 45154</name>
    <dbReference type="NCBI Taxonomy" id="1122192"/>
    <lineage>
        <taxon>Bacteria</taxon>
        <taxon>Bacillati</taxon>
        <taxon>Actinomycetota</taxon>
        <taxon>Actinomycetes</taxon>
        <taxon>Streptosporangiales</taxon>
        <taxon>Nocardiopsidaceae</taxon>
        <taxon>Marinactinospora</taxon>
    </lineage>
</organism>
<comment type="similarity">
    <text evidence="2">Belongs to the GmhB family.</text>
</comment>
<dbReference type="SUPFAM" id="SSF56784">
    <property type="entry name" value="HAD-like"/>
    <property type="match status" value="1"/>
</dbReference>
<sequence>MARTDYAVVVPTVGRPGLERVLRPLLDAGDDGPLEIVVVDDRLEPADELPVAGLAGVRVLRSGGRGPAAARNVGWRAATGEWIAFLDDDVAPPADWPSRLAADLAGLPAHVAGSQGRIVVPEPVGRRPTDAERGTLALSEARWITADMAYRRSVLAEVGGFDERFPRAYREDTDLALRVIDAGYGLVRGERRCPHPLREDGHWGSLRAQRGNADNALMRRVHGPRWRERVGERPGRLRRHALTSALLAGTAFAAATGHRRSAAALGLAWGALTAEFAARRIAAGPLNPAEVTAMVVTSALIPPLACYQRAVGEVRHRRALPRSPGAPAAILFDRDGTLVHDVPYNADPALVRPVRGARAAVRRARAAGVRVGVVSNQSGVARGLISPEQLRRVNARVEALLGPFDVWRVCVHGDGDGCDCRKPRPGMIESAAAELGVEPGECVVIGDIGADVEAARAAGARGILVPNGRTRPAEVAAAPETAGTLGEAVDRALRGPAG</sequence>
<dbReference type="InterPro" id="IPR004446">
    <property type="entry name" value="Heptose_bisP_phosphatase"/>
</dbReference>
<evidence type="ECO:0000313" key="9">
    <source>
        <dbReference type="EMBL" id="SJZ37579.1"/>
    </source>
</evidence>
<protein>
    <recommendedName>
        <fullName evidence="7">D,D-heptose 1,7-bisphosphate phosphatase</fullName>
    </recommendedName>
</protein>
<dbReference type="OrthoDB" id="9781367at2"/>
<keyword evidence="10" id="KW-1185">Reference proteome</keyword>